<sequence length="93" mass="10512">MSHFSSRRCKGFMDVEMPYIAPPDPHHLLEEEKPHCETSMDIIDVKLNVNERACDLQYRMTDVSVTKGLKLLQVSFECNTVLNALFLGSIVGA</sequence>
<dbReference type="EMBL" id="JXTC01000468">
    <property type="protein sequence ID" value="PON51771.1"/>
    <property type="molecule type" value="Genomic_DNA"/>
</dbReference>
<evidence type="ECO:0000313" key="1">
    <source>
        <dbReference type="EMBL" id="PON51771.1"/>
    </source>
</evidence>
<evidence type="ECO:0000313" key="2">
    <source>
        <dbReference type="Proteomes" id="UP000237000"/>
    </source>
</evidence>
<name>A0A2P5BSK0_TREOI</name>
<organism evidence="1 2">
    <name type="scientific">Trema orientale</name>
    <name type="common">Charcoal tree</name>
    <name type="synonym">Celtis orientalis</name>
    <dbReference type="NCBI Taxonomy" id="63057"/>
    <lineage>
        <taxon>Eukaryota</taxon>
        <taxon>Viridiplantae</taxon>
        <taxon>Streptophyta</taxon>
        <taxon>Embryophyta</taxon>
        <taxon>Tracheophyta</taxon>
        <taxon>Spermatophyta</taxon>
        <taxon>Magnoliopsida</taxon>
        <taxon>eudicotyledons</taxon>
        <taxon>Gunneridae</taxon>
        <taxon>Pentapetalae</taxon>
        <taxon>rosids</taxon>
        <taxon>fabids</taxon>
        <taxon>Rosales</taxon>
        <taxon>Cannabaceae</taxon>
        <taxon>Trema</taxon>
    </lineage>
</organism>
<gene>
    <name evidence="1" type="ORF">TorRG33x02_310560</name>
</gene>
<keyword evidence="2" id="KW-1185">Reference proteome</keyword>
<dbReference type="InParanoid" id="A0A2P5BSK0"/>
<dbReference type="AlphaFoldDB" id="A0A2P5BSK0"/>
<dbReference type="Proteomes" id="UP000237000">
    <property type="component" value="Unassembled WGS sequence"/>
</dbReference>
<protein>
    <submittedName>
        <fullName evidence="1">Uncharacterized protein</fullName>
    </submittedName>
</protein>
<reference evidence="2" key="1">
    <citation type="submission" date="2016-06" db="EMBL/GenBank/DDBJ databases">
        <title>Parallel loss of symbiosis genes in relatives of nitrogen-fixing non-legume Parasponia.</title>
        <authorList>
            <person name="Van Velzen R."/>
            <person name="Holmer R."/>
            <person name="Bu F."/>
            <person name="Rutten L."/>
            <person name="Van Zeijl A."/>
            <person name="Liu W."/>
            <person name="Santuari L."/>
            <person name="Cao Q."/>
            <person name="Sharma T."/>
            <person name="Shen D."/>
            <person name="Roswanjaya Y."/>
            <person name="Wardhani T."/>
            <person name="Kalhor M.S."/>
            <person name="Jansen J."/>
            <person name="Van den Hoogen J."/>
            <person name="Gungor B."/>
            <person name="Hartog M."/>
            <person name="Hontelez J."/>
            <person name="Verver J."/>
            <person name="Yang W.-C."/>
            <person name="Schijlen E."/>
            <person name="Repin R."/>
            <person name="Schilthuizen M."/>
            <person name="Schranz E."/>
            <person name="Heidstra R."/>
            <person name="Miyata K."/>
            <person name="Fedorova E."/>
            <person name="Kohlen W."/>
            <person name="Bisseling T."/>
            <person name="Smit S."/>
            <person name="Geurts R."/>
        </authorList>
    </citation>
    <scope>NUCLEOTIDE SEQUENCE [LARGE SCALE GENOMIC DNA]</scope>
    <source>
        <strain evidence="2">cv. RG33-2</strain>
    </source>
</reference>
<comment type="caution">
    <text evidence="1">The sequence shown here is derived from an EMBL/GenBank/DDBJ whole genome shotgun (WGS) entry which is preliminary data.</text>
</comment>
<proteinExistence type="predicted"/>
<dbReference type="OrthoDB" id="10480195at2759"/>
<accession>A0A2P5BSK0</accession>